<dbReference type="InterPro" id="IPR003594">
    <property type="entry name" value="HATPase_dom"/>
</dbReference>
<keyword evidence="9 12" id="KW-1133">Transmembrane helix</keyword>
<evidence type="ECO:0000256" key="7">
    <source>
        <dbReference type="ARBA" id="ARBA00022777"/>
    </source>
</evidence>
<keyword evidence="6" id="KW-0547">Nucleotide-binding</keyword>
<keyword evidence="4" id="KW-0808">Transferase</keyword>
<keyword evidence="3" id="KW-0597">Phosphoprotein</keyword>
<keyword evidence="5 12" id="KW-0812">Transmembrane</keyword>
<reference evidence="14" key="1">
    <citation type="submission" date="2020-10" db="EMBL/GenBank/DDBJ databases">
        <authorList>
            <person name="Gilroy R."/>
        </authorList>
    </citation>
    <scope>NUCLEOTIDE SEQUENCE</scope>
    <source>
        <strain evidence="14">CHK123-3438</strain>
    </source>
</reference>
<feature type="transmembrane region" description="Helical" evidence="12">
    <location>
        <begin position="12"/>
        <end position="33"/>
    </location>
</feature>
<dbReference type="PANTHER" id="PTHR34220:SF11">
    <property type="entry name" value="SENSOR PROTEIN KINASE HPTS"/>
    <property type="match status" value="1"/>
</dbReference>
<evidence type="ECO:0000313" key="14">
    <source>
        <dbReference type="EMBL" id="HIT42384.1"/>
    </source>
</evidence>
<dbReference type="InterPro" id="IPR010559">
    <property type="entry name" value="Sig_transdc_His_kin_internal"/>
</dbReference>
<dbReference type="InterPro" id="IPR050640">
    <property type="entry name" value="Bact_2-comp_sensor_kinase"/>
</dbReference>
<dbReference type="AlphaFoldDB" id="A0A9D1KFY5"/>
<dbReference type="GO" id="GO:0005524">
    <property type="term" value="F:ATP binding"/>
    <property type="evidence" value="ECO:0007669"/>
    <property type="project" value="UniProtKB-KW"/>
</dbReference>
<reference evidence="14" key="2">
    <citation type="journal article" date="2021" name="PeerJ">
        <title>Extensive microbial diversity within the chicken gut microbiome revealed by metagenomics and culture.</title>
        <authorList>
            <person name="Gilroy R."/>
            <person name="Ravi A."/>
            <person name="Getino M."/>
            <person name="Pursley I."/>
            <person name="Horton D.L."/>
            <person name="Alikhan N.F."/>
            <person name="Baker D."/>
            <person name="Gharbi K."/>
            <person name="Hall N."/>
            <person name="Watson M."/>
            <person name="Adriaenssens E.M."/>
            <person name="Foster-Nyarko E."/>
            <person name="Jarju S."/>
            <person name="Secka A."/>
            <person name="Antonio M."/>
            <person name="Oren A."/>
            <person name="Chaudhuri R.R."/>
            <person name="La Ragione R."/>
            <person name="Hildebrand F."/>
            <person name="Pallen M.J."/>
        </authorList>
    </citation>
    <scope>NUCLEOTIDE SEQUENCE</scope>
    <source>
        <strain evidence="14">CHK123-3438</strain>
    </source>
</reference>
<evidence type="ECO:0000256" key="4">
    <source>
        <dbReference type="ARBA" id="ARBA00022679"/>
    </source>
</evidence>
<dbReference type="PANTHER" id="PTHR34220">
    <property type="entry name" value="SENSOR HISTIDINE KINASE YPDA"/>
    <property type="match status" value="1"/>
</dbReference>
<protein>
    <submittedName>
        <fullName evidence="14">Histidine kinase</fullName>
    </submittedName>
</protein>
<proteinExistence type="predicted"/>
<evidence type="ECO:0000256" key="9">
    <source>
        <dbReference type="ARBA" id="ARBA00022989"/>
    </source>
</evidence>
<sequence length="580" mass="66597">MRKRNFIRRFLYYAGIIALPIILAFTIYGGFMIREKQIEIEENAIKSAYALRDNFSLVLDNAETQYDILCSNPRLSISLRHYLSHGKASYLDSVLVNSILSNFASLTNNASYVASVYYYLEGYDSILTSNMGSVVKLSQFSDLKWLDSYHASEENQWIESRNMHQFSYSEPVQVVTIYRKLDMFKGVVAVNFYADSLRQVLNAGSDLDQFFLMDKDGNLLLTGAEDDGFFEYNRDTLTAAIQASPNELLETWLSDGHSAYYTRLVPAGYNTYLLACINSSSYYQTIYPLIIQLILVLGAVCGIALWIAYTITRKNFQQIDYFINVFSDAEKGIYSSQKPGFVKDEYDIILNNIVQLFVNKSFLQNRLALKEQQQKLAEMTALQLQISPHFLFNTLQTLDFKALEYTGSPTAVNRIIEALSDLLKYSLEKPTSLVTLGNEIDSLKKYDCIQRYRYEDKYILYYEYDEEIRDLPFMRLILQPLIENSLYHGIKPLEGTGFIKLKIFSKREFLHFSVIDTGVGMTKQEVKDLLLKINQAKSERIGLTNVNNRLIMQYGENSKLRILSKKGLGTCISFRIPLSS</sequence>
<keyword evidence="7 14" id="KW-0418">Kinase</keyword>
<evidence type="ECO:0000256" key="8">
    <source>
        <dbReference type="ARBA" id="ARBA00022840"/>
    </source>
</evidence>
<keyword evidence="11 12" id="KW-0472">Membrane</keyword>
<evidence type="ECO:0000256" key="1">
    <source>
        <dbReference type="ARBA" id="ARBA00004651"/>
    </source>
</evidence>
<evidence type="ECO:0000259" key="13">
    <source>
        <dbReference type="SMART" id="SM00387"/>
    </source>
</evidence>
<feature type="transmembrane region" description="Helical" evidence="12">
    <location>
        <begin position="286"/>
        <end position="309"/>
    </location>
</feature>
<evidence type="ECO:0000256" key="5">
    <source>
        <dbReference type="ARBA" id="ARBA00022692"/>
    </source>
</evidence>
<comment type="subcellular location">
    <subcellularLocation>
        <location evidence="1">Cell membrane</location>
        <topology evidence="1">Multi-pass membrane protein</topology>
    </subcellularLocation>
</comment>
<dbReference type="GO" id="GO:0000155">
    <property type="term" value="F:phosphorelay sensor kinase activity"/>
    <property type="evidence" value="ECO:0007669"/>
    <property type="project" value="InterPro"/>
</dbReference>
<accession>A0A9D1KFY5</accession>
<dbReference type="Proteomes" id="UP000886860">
    <property type="component" value="Unassembled WGS sequence"/>
</dbReference>
<evidence type="ECO:0000256" key="3">
    <source>
        <dbReference type="ARBA" id="ARBA00022553"/>
    </source>
</evidence>
<feature type="domain" description="Histidine kinase/HSP90-like ATPase" evidence="13">
    <location>
        <begin position="473"/>
        <end position="580"/>
    </location>
</feature>
<keyword evidence="10" id="KW-0902">Two-component regulatory system</keyword>
<keyword evidence="8" id="KW-0067">ATP-binding</keyword>
<evidence type="ECO:0000313" key="15">
    <source>
        <dbReference type="Proteomes" id="UP000886860"/>
    </source>
</evidence>
<evidence type="ECO:0000256" key="10">
    <source>
        <dbReference type="ARBA" id="ARBA00023012"/>
    </source>
</evidence>
<evidence type="ECO:0000256" key="12">
    <source>
        <dbReference type="SAM" id="Phobius"/>
    </source>
</evidence>
<keyword evidence="2" id="KW-1003">Cell membrane</keyword>
<comment type="caution">
    <text evidence="14">The sequence shown here is derived from an EMBL/GenBank/DDBJ whole genome shotgun (WGS) entry which is preliminary data.</text>
</comment>
<name>A0A9D1KFY5_9FIRM</name>
<dbReference type="Pfam" id="PF06580">
    <property type="entry name" value="His_kinase"/>
    <property type="match status" value="1"/>
</dbReference>
<dbReference type="SMART" id="SM00387">
    <property type="entry name" value="HATPase_c"/>
    <property type="match status" value="1"/>
</dbReference>
<evidence type="ECO:0000256" key="6">
    <source>
        <dbReference type="ARBA" id="ARBA00022741"/>
    </source>
</evidence>
<dbReference type="SUPFAM" id="SSF55874">
    <property type="entry name" value="ATPase domain of HSP90 chaperone/DNA topoisomerase II/histidine kinase"/>
    <property type="match status" value="1"/>
</dbReference>
<dbReference type="EMBL" id="DVKS01000169">
    <property type="protein sequence ID" value="HIT42384.1"/>
    <property type="molecule type" value="Genomic_DNA"/>
</dbReference>
<dbReference type="Gene3D" id="3.30.565.10">
    <property type="entry name" value="Histidine kinase-like ATPase, C-terminal domain"/>
    <property type="match status" value="1"/>
</dbReference>
<evidence type="ECO:0000256" key="2">
    <source>
        <dbReference type="ARBA" id="ARBA00022475"/>
    </source>
</evidence>
<evidence type="ECO:0000256" key="11">
    <source>
        <dbReference type="ARBA" id="ARBA00023136"/>
    </source>
</evidence>
<dbReference type="GO" id="GO:0005886">
    <property type="term" value="C:plasma membrane"/>
    <property type="evidence" value="ECO:0007669"/>
    <property type="project" value="UniProtKB-SubCell"/>
</dbReference>
<dbReference type="InterPro" id="IPR036890">
    <property type="entry name" value="HATPase_C_sf"/>
</dbReference>
<dbReference type="Pfam" id="PF02518">
    <property type="entry name" value="HATPase_c"/>
    <property type="match status" value="1"/>
</dbReference>
<organism evidence="14 15">
    <name type="scientific">Candidatus Caccovicinus merdipullorum</name>
    <dbReference type="NCBI Taxonomy" id="2840724"/>
    <lineage>
        <taxon>Bacteria</taxon>
        <taxon>Bacillati</taxon>
        <taxon>Bacillota</taxon>
        <taxon>Clostridia</taxon>
        <taxon>Eubacteriales</taxon>
        <taxon>Candidatus Caccovicinus</taxon>
    </lineage>
</organism>
<gene>
    <name evidence="14" type="ORF">IAB60_09905</name>
</gene>